<evidence type="ECO:0000313" key="15">
    <source>
        <dbReference type="EMBL" id="ANI91267.1"/>
    </source>
</evidence>
<comment type="similarity">
    <text evidence="4">Belongs to the 3-hydroxyacyl-CoA dehydrogenase family.</text>
</comment>
<dbReference type="RefSeq" id="WP_067478299.1">
    <property type="nucleotide sequence ID" value="NZ_CP015961.1"/>
</dbReference>
<dbReference type="STRING" id="499555.BJL86_0460"/>
<dbReference type="InterPro" id="IPR050136">
    <property type="entry name" value="FA_oxidation_alpha_subunit"/>
</dbReference>
<dbReference type="InterPro" id="IPR006108">
    <property type="entry name" value="3HC_DH_C"/>
</dbReference>
<accession>A0A173LJ18</accession>
<dbReference type="GO" id="GO:0006635">
    <property type="term" value="P:fatty acid beta-oxidation"/>
    <property type="evidence" value="ECO:0007669"/>
    <property type="project" value="UniProtKB-UniPathway"/>
</dbReference>
<evidence type="ECO:0000256" key="1">
    <source>
        <dbReference type="ARBA" id="ARBA00005005"/>
    </source>
</evidence>
<dbReference type="Gene3D" id="3.40.50.720">
    <property type="entry name" value="NAD(P)-binding Rossmann-like Domain"/>
    <property type="match status" value="1"/>
</dbReference>
<dbReference type="InterPro" id="IPR036291">
    <property type="entry name" value="NAD(P)-bd_dom_sf"/>
</dbReference>
<dbReference type="InterPro" id="IPR008927">
    <property type="entry name" value="6-PGluconate_DH-like_C_sf"/>
</dbReference>
<evidence type="ECO:0000256" key="7">
    <source>
        <dbReference type="ARBA" id="ARBA00023002"/>
    </source>
</evidence>
<dbReference type="KEGG" id="dtm:BJL86_0460"/>
<sequence length="728" mass="78069">MSEQAVRYEIDAEGIATIWLDDPISSANTMNADYIESMETVISDLENDCGNDKAKGVVIASAKKTFFAGGDLEVLHTLTPDQAGEAFSMVEKVKNQLRRLETCGVPVVAAINGTALGGGLEIALAAHRRIAVNDRNLKLGLPEVSLGLLPGGGGITRLVRMFGIQSALMDWLLQGQQRNPEAALKKWLVDKLVDSPDQLLPAAHAWLKGNAEGPESHLQPWDRDGYKIPGGTPASPELAAILPSFPANLRKQLKGADFPAPRAIMAVAVEGAQVDFDTASRIESRYFAKLVVGHNAKDMTKAFFFDLQSIGSDDLRPASVDKFSAKRVGVLGAGMMGAGIAYACATRGVDVILKDVSAENAEQGKAYTQTLLEKKVSKGRMTEEARDEILARINATEDASSLADCDVIIEAVFENAELKGKVFAEIEEVVGADALLCSNTSTLPITDLASRTKRPADFIGMHFFSPVDKMKLVELIVGEETSPATLAHAIDVVQQIGKLPIVVNDSRGFFTSRVFGTYVLEGAAMVEEGLDPVVVDRAGTKAGFPSGPLTLLDEVTLSLPRHVAEEARKAAESEGTVAPETPGLSVLDKMVDDYGREGRAAGKGFYEYQDGARTRMWPELRTIFAPEVPAQVSAEDIADRFLFAMAIDTARCFENNVITSSAAANIGSIFGIGFPPNRGGAAQFVENYPGGMGEFVKRADVLADTYGERFRPSEWLRERAVAGQGLGS</sequence>
<comment type="pathway">
    <text evidence="2">Lipid metabolism; butanoate metabolism.</text>
</comment>
<gene>
    <name evidence="15" type="ORF">BJL86_0460</name>
</gene>
<proteinExistence type="inferred from homology"/>
<evidence type="ECO:0000259" key="14">
    <source>
        <dbReference type="Pfam" id="PF02737"/>
    </source>
</evidence>
<dbReference type="OrthoDB" id="9771883at2"/>
<dbReference type="Proteomes" id="UP000186104">
    <property type="component" value="Chromosome"/>
</dbReference>
<evidence type="ECO:0000256" key="8">
    <source>
        <dbReference type="ARBA" id="ARBA00023027"/>
    </source>
</evidence>
<evidence type="ECO:0000256" key="11">
    <source>
        <dbReference type="ARBA" id="ARBA00023268"/>
    </source>
</evidence>
<dbReference type="SUPFAM" id="SSF52096">
    <property type="entry name" value="ClpP/crotonase"/>
    <property type="match status" value="1"/>
</dbReference>
<keyword evidence="5" id="KW-0276">Fatty acid metabolism</keyword>
<dbReference type="EMBL" id="CP015961">
    <property type="protein sequence ID" value="ANI91267.1"/>
    <property type="molecule type" value="Genomic_DNA"/>
</dbReference>
<dbReference type="PANTHER" id="PTHR43612:SF3">
    <property type="entry name" value="TRIFUNCTIONAL ENZYME SUBUNIT ALPHA, MITOCHONDRIAL"/>
    <property type="match status" value="1"/>
</dbReference>
<dbReference type="GO" id="GO:0016509">
    <property type="term" value="F:long-chain (3S)-3-hydroxyacyl-CoA dehydrogenase (NAD+) activity"/>
    <property type="evidence" value="ECO:0007669"/>
    <property type="project" value="TreeGrafter"/>
</dbReference>
<dbReference type="GO" id="GO:0070403">
    <property type="term" value="F:NAD+ binding"/>
    <property type="evidence" value="ECO:0007669"/>
    <property type="project" value="InterPro"/>
</dbReference>
<evidence type="ECO:0000256" key="10">
    <source>
        <dbReference type="ARBA" id="ARBA00023239"/>
    </source>
</evidence>
<name>A0A173LJ18_9ACTN</name>
<dbReference type="FunFam" id="3.40.50.720:FF:000009">
    <property type="entry name" value="Fatty oxidation complex, alpha subunit"/>
    <property type="match status" value="1"/>
</dbReference>
<evidence type="ECO:0000256" key="5">
    <source>
        <dbReference type="ARBA" id="ARBA00022832"/>
    </source>
</evidence>
<dbReference type="SUPFAM" id="SSF51735">
    <property type="entry name" value="NAD(P)-binding Rossmann-fold domains"/>
    <property type="match status" value="1"/>
</dbReference>
<evidence type="ECO:0000256" key="9">
    <source>
        <dbReference type="ARBA" id="ARBA00023098"/>
    </source>
</evidence>
<evidence type="ECO:0000256" key="4">
    <source>
        <dbReference type="ARBA" id="ARBA00009463"/>
    </source>
</evidence>
<evidence type="ECO:0000256" key="2">
    <source>
        <dbReference type="ARBA" id="ARBA00005086"/>
    </source>
</evidence>
<dbReference type="GO" id="GO:0004300">
    <property type="term" value="F:enoyl-CoA hydratase activity"/>
    <property type="evidence" value="ECO:0007669"/>
    <property type="project" value="TreeGrafter"/>
</dbReference>
<comment type="similarity">
    <text evidence="3">In the central section; belongs to the 3-hydroxyacyl-CoA dehydrogenase family.</text>
</comment>
<dbReference type="SUPFAM" id="SSF48179">
    <property type="entry name" value="6-phosphogluconate dehydrogenase C-terminal domain-like"/>
    <property type="match status" value="2"/>
</dbReference>
<organism evidence="15 16">
    <name type="scientific">Dietzia timorensis</name>
    <dbReference type="NCBI Taxonomy" id="499555"/>
    <lineage>
        <taxon>Bacteria</taxon>
        <taxon>Bacillati</taxon>
        <taxon>Actinomycetota</taxon>
        <taxon>Actinomycetes</taxon>
        <taxon>Mycobacteriales</taxon>
        <taxon>Dietziaceae</taxon>
        <taxon>Dietzia</taxon>
    </lineage>
</organism>
<keyword evidence="6" id="KW-0442">Lipid degradation</keyword>
<evidence type="ECO:0000256" key="3">
    <source>
        <dbReference type="ARBA" id="ARBA00007005"/>
    </source>
</evidence>
<evidence type="ECO:0000256" key="12">
    <source>
        <dbReference type="ARBA" id="ARBA00049556"/>
    </source>
</evidence>
<dbReference type="InterPro" id="IPR006176">
    <property type="entry name" value="3-OHacyl-CoA_DH_NAD-bd"/>
</dbReference>
<protein>
    <submittedName>
        <fullName evidence="15">Fatty acid oxidation complex subunit alpha</fullName>
    </submittedName>
</protein>
<keyword evidence="8" id="KW-0520">NAD</keyword>
<dbReference type="InterPro" id="IPR001753">
    <property type="entry name" value="Enoyl-CoA_hydra/iso"/>
</dbReference>
<dbReference type="Pfam" id="PF00378">
    <property type="entry name" value="ECH_1"/>
    <property type="match status" value="1"/>
</dbReference>
<dbReference type="AlphaFoldDB" id="A0A173LJ18"/>
<dbReference type="CDD" id="cd06558">
    <property type="entry name" value="crotonase-like"/>
    <property type="match status" value="1"/>
</dbReference>
<feature type="domain" description="3-hydroxyacyl-CoA dehydrogenase C-terminal" evidence="13">
    <location>
        <begin position="508"/>
        <end position="608"/>
    </location>
</feature>
<dbReference type="InterPro" id="IPR029045">
    <property type="entry name" value="ClpP/crotonase-like_dom_sf"/>
</dbReference>
<evidence type="ECO:0000256" key="6">
    <source>
        <dbReference type="ARBA" id="ARBA00022963"/>
    </source>
</evidence>
<dbReference type="Pfam" id="PF00725">
    <property type="entry name" value="3HCDH"/>
    <property type="match status" value="1"/>
</dbReference>
<reference evidence="15 16" key="1">
    <citation type="submission" date="2016-06" db="EMBL/GenBank/DDBJ databases">
        <title>Complete genome sequence of a saline-alkali tolerant type strain Dietzia timorensis ID05-A0528T.</title>
        <authorList>
            <person name="Wu X."/>
        </authorList>
    </citation>
    <scope>NUCLEOTIDE SEQUENCE [LARGE SCALE GENOMIC DNA]</scope>
    <source>
        <strain evidence="15 16">ID05-A0528</strain>
    </source>
</reference>
<comment type="pathway">
    <text evidence="1">Lipid metabolism; fatty acid beta-oxidation.</text>
</comment>
<dbReference type="PANTHER" id="PTHR43612">
    <property type="entry name" value="TRIFUNCTIONAL ENZYME SUBUNIT ALPHA"/>
    <property type="match status" value="1"/>
</dbReference>
<feature type="domain" description="3-hydroxyacyl-CoA dehydrogenase NAD binding" evidence="14">
    <location>
        <begin position="328"/>
        <end position="505"/>
    </location>
</feature>
<keyword evidence="7" id="KW-0560">Oxidoreductase</keyword>
<comment type="catalytic activity">
    <reaction evidence="12">
        <text>a (3S)-3-hydroxyacyl-CoA + NAD(+) = a 3-oxoacyl-CoA + NADH + H(+)</text>
        <dbReference type="Rhea" id="RHEA:22432"/>
        <dbReference type="ChEBI" id="CHEBI:15378"/>
        <dbReference type="ChEBI" id="CHEBI:57318"/>
        <dbReference type="ChEBI" id="CHEBI:57540"/>
        <dbReference type="ChEBI" id="CHEBI:57945"/>
        <dbReference type="ChEBI" id="CHEBI:90726"/>
        <dbReference type="EC" id="1.1.1.35"/>
    </reaction>
</comment>
<evidence type="ECO:0000259" key="13">
    <source>
        <dbReference type="Pfam" id="PF00725"/>
    </source>
</evidence>
<evidence type="ECO:0000313" key="16">
    <source>
        <dbReference type="Proteomes" id="UP000186104"/>
    </source>
</evidence>
<keyword evidence="10" id="KW-0456">Lyase</keyword>
<dbReference type="Gene3D" id="1.10.1040.50">
    <property type="match status" value="1"/>
</dbReference>
<dbReference type="Gene3D" id="3.90.226.10">
    <property type="entry name" value="2-enoyl-CoA Hydratase, Chain A, domain 1"/>
    <property type="match status" value="1"/>
</dbReference>
<keyword evidence="9" id="KW-0443">Lipid metabolism</keyword>
<dbReference type="FunFam" id="3.90.226.10:FF:000047">
    <property type="entry name" value="Probable 3-hydroxyacyl-CoA dehydrogenase"/>
    <property type="match status" value="1"/>
</dbReference>
<dbReference type="UniPathway" id="UPA00659"/>
<dbReference type="Pfam" id="PF02737">
    <property type="entry name" value="3HCDH_N"/>
    <property type="match status" value="1"/>
</dbReference>
<keyword evidence="16" id="KW-1185">Reference proteome</keyword>
<keyword evidence="11" id="KW-0511">Multifunctional enzyme</keyword>